<dbReference type="InterPro" id="IPR002156">
    <property type="entry name" value="RNaseH_domain"/>
</dbReference>
<proteinExistence type="predicted"/>
<accession>A0A7J9GKB9</accession>
<evidence type="ECO:0000313" key="2">
    <source>
        <dbReference type="EMBL" id="MBA0798019.1"/>
    </source>
</evidence>
<comment type="caution">
    <text evidence="2">The sequence shown here is derived from an EMBL/GenBank/DDBJ whole genome shotgun (WGS) entry which is preliminary data.</text>
</comment>
<evidence type="ECO:0000259" key="1">
    <source>
        <dbReference type="Pfam" id="PF13456"/>
    </source>
</evidence>
<dbReference type="OrthoDB" id="990159at2759"/>
<dbReference type="Pfam" id="PF13456">
    <property type="entry name" value="RVT_3"/>
    <property type="match status" value="1"/>
</dbReference>
<evidence type="ECO:0000313" key="3">
    <source>
        <dbReference type="Proteomes" id="UP000593560"/>
    </source>
</evidence>
<name>A0A7J9GKB9_9ROSI</name>
<gene>
    <name evidence="2" type="ORF">Gohar_008656</name>
</gene>
<dbReference type="AlphaFoldDB" id="A0A7J9GKB9"/>
<dbReference type="EMBL" id="JABFAD010000005">
    <property type="protein sequence ID" value="MBA0798019.1"/>
    <property type="molecule type" value="Genomic_DNA"/>
</dbReference>
<dbReference type="GO" id="GO:0003676">
    <property type="term" value="F:nucleic acid binding"/>
    <property type="evidence" value="ECO:0007669"/>
    <property type="project" value="InterPro"/>
</dbReference>
<organism evidence="2 3">
    <name type="scientific">Gossypium harknessii</name>
    <dbReference type="NCBI Taxonomy" id="34285"/>
    <lineage>
        <taxon>Eukaryota</taxon>
        <taxon>Viridiplantae</taxon>
        <taxon>Streptophyta</taxon>
        <taxon>Embryophyta</taxon>
        <taxon>Tracheophyta</taxon>
        <taxon>Spermatophyta</taxon>
        <taxon>Magnoliopsida</taxon>
        <taxon>eudicotyledons</taxon>
        <taxon>Gunneridae</taxon>
        <taxon>Pentapetalae</taxon>
        <taxon>rosids</taxon>
        <taxon>malvids</taxon>
        <taxon>Malvales</taxon>
        <taxon>Malvaceae</taxon>
        <taxon>Malvoideae</taxon>
        <taxon>Gossypium</taxon>
    </lineage>
</organism>
<reference evidence="2 3" key="1">
    <citation type="journal article" date="2019" name="Genome Biol. Evol.">
        <title>Insights into the evolution of the New World diploid cottons (Gossypium, subgenus Houzingenia) based on genome sequencing.</title>
        <authorList>
            <person name="Grover C.E."/>
            <person name="Arick M.A. 2nd"/>
            <person name="Thrash A."/>
            <person name="Conover J.L."/>
            <person name="Sanders W.S."/>
            <person name="Peterson D.G."/>
            <person name="Frelichowski J.E."/>
            <person name="Scheffler J.A."/>
            <person name="Scheffler B.E."/>
            <person name="Wendel J.F."/>
        </authorList>
    </citation>
    <scope>NUCLEOTIDE SEQUENCE [LARGE SCALE GENOMIC DNA]</scope>
    <source>
        <strain evidence="2">0</strain>
        <tissue evidence="2">Leaf</tissue>
    </source>
</reference>
<dbReference type="GO" id="GO:0004523">
    <property type="term" value="F:RNA-DNA hybrid ribonuclease activity"/>
    <property type="evidence" value="ECO:0007669"/>
    <property type="project" value="InterPro"/>
</dbReference>
<keyword evidence="3" id="KW-1185">Reference proteome</keyword>
<protein>
    <recommendedName>
        <fullName evidence="1">RNase H type-1 domain-containing protein</fullName>
    </recommendedName>
</protein>
<sequence length="165" mass="19473">MRLSGRGVIWSCLFGLIAWRIWKNRNLFIFQGITWTAHEIVKDSFSWAQQYELSLYGDQCTSHFLVLMQLWKERGCIYSLMVQWQEIMGMLRLVMVFSKGIRMAIIQTDNLEVVRVLQDNAMVDLGITMLRKVQQIMRAKGQWRIRYIPNECNLVVDYLAKLSFA</sequence>
<dbReference type="Proteomes" id="UP000593560">
    <property type="component" value="Unassembled WGS sequence"/>
</dbReference>
<feature type="domain" description="RNase H type-1" evidence="1">
    <location>
        <begin position="93"/>
        <end position="162"/>
    </location>
</feature>